<proteinExistence type="predicted"/>
<sequence>MPLLHLAHLLLCRGRHRRRHATPSALHSRESTAGAAVVELTLPSGGSNGPQSTEEVPFRSNFLNVVTTSTATLRPAFAEALARLEPQLDLLVHDGFLVSAKDTAADLDVSQLVSVGTSGFASYVCATVMRQKPHVHVSRWAAGGRRVSELAWRKQASVVVIVSGGGRGRGGRPPLHHRIRRRWWDGGAPRWLPGFGGWRTTRR</sequence>
<dbReference type="SUPFAM" id="SSF53756">
    <property type="entry name" value="UDP-Glycosyltransferase/glycogen phosphorylase"/>
    <property type="match status" value="1"/>
</dbReference>
<evidence type="ECO:0000313" key="1">
    <source>
        <dbReference type="EMBL" id="JAD16540.1"/>
    </source>
</evidence>
<dbReference type="AlphaFoldDB" id="A0A0A9U482"/>
<dbReference type="EMBL" id="GBRH01281355">
    <property type="protein sequence ID" value="JAD16540.1"/>
    <property type="molecule type" value="Transcribed_RNA"/>
</dbReference>
<name>A0A0A9U482_ARUDO</name>
<protein>
    <submittedName>
        <fullName evidence="1">Uncharacterized protein</fullName>
    </submittedName>
</protein>
<reference evidence="1" key="1">
    <citation type="submission" date="2014-09" db="EMBL/GenBank/DDBJ databases">
        <authorList>
            <person name="Magalhaes I.L.F."/>
            <person name="Oliveira U."/>
            <person name="Santos F.R."/>
            <person name="Vidigal T.H.D.A."/>
            <person name="Brescovit A.D."/>
            <person name="Santos A.J."/>
        </authorList>
    </citation>
    <scope>NUCLEOTIDE SEQUENCE</scope>
    <source>
        <tissue evidence="1">Shoot tissue taken approximately 20 cm above the soil surface</tissue>
    </source>
</reference>
<dbReference type="Gene3D" id="3.40.50.2000">
    <property type="entry name" value="Glycogen Phosphorylase B"/>
    <property type="match status" value="1"/>
</dbReference>
<accession>A0A0A9U482</accession>
<reference evidence="1" key="2">
    <citation type="journal article" date="2015" name="Data Brief">
        <title>Shoot transcriptome of the giant reed, Arundo donax.</title>
        <authorList>
            <person name="Barrero R.A."/>
            <person name="Guerrero F.D."/>
            <person name="Moolhuijzen P."/>
            <person name="Goolsby J.A."/>
            <person name="Tidwell J."/>
            <person name="Bellgard S.E."/>
            <person name="Bellgard M.I."/>
        </authorList>
    </citation>
    <scope>NUCLEOTIDE SEQUENCE</scope>
    <source>
        <tissue evidence="1">Shoot tissue taken approximately 20 cm above the soil surface</tissue>
    </source>
</reference>
<organism evidence="1">
    <name type="scientific">Arundo donax</name>
    <name type="common">Giant reed</name>
    <name type="synonym">Donax arundinaceus</name>
    <dbReference type="NCBI Taxonomy" id="35708"/>
    <lineage>
        <taxon>Eukaryota</taxon>
        <taxon>Viridiplantae</taxon>
        <taxon>Streptophyta</taxon>
        <taxon>Embryophyta</taxon>
        <taxon>Tracheophyta</taxon>
        <taxon>Spermatophyta</taxon>
        <taxon>Magnoliopsida</taxon>
        <taxon>Liliopsida</taxon>
        <taxon>Poales</taxon>
        <taxon>Poaceae</taxon>
        <taxon>PACMAD clade</taxon>
        <taxon>Arundinoideae</taxon>
        <taxon>Arundineae</taxon>
        <taxon>Arundo</taxon>
    </lineage>
</organism>